<dbReference type="Gene3D" id="3.10.450.50">
    <property type="match status" value="1"/>
</dbReference>
<organism evidence="2 3">
    <name type="scientific">Pseudonocardia ailaonensis</name>
    <dbReference type="NCBI Taxonomy" id="367279"/>
    <lineage>
        <taxon>Bacteria</taxon>
        <taxon>Bacillati</taxon>
        <taxon>Actinomycetota</taxon>
        <taxon>Actinomycetes</taxon>
        <taxon>Pseudonocardiales</taxon>
        <taxon>Pseudonocardiaceae</taxon>
        <taxon>Pseudonocardia</taxon>
    </lineage>
</organism>
<keyword evidence="3" id="KW-1185">Reference proteome</keyword>
<dbReference type="RefSeq" id="WP_344424938.1">
    <property type="nucleotide sequence ID" value="NZ_BAAAQK010000025.1"/>
</dbReference>
<evidence type="ECO:0000313" key="2">
    <source>
        <dbReference type="EMBL" id="GAA1871987.1"/>
    </source>
</evidence>
<dbReference type="SUPFAM" id="SSF54427">
    <property type="entry name" value="NTF2-like"/>
    <property type="match status" value="1"/>
</dbReference>
<gene>
    <name evidence="2" type="ORF">GCM10009836_61100</name>
</gene>
<accession>A0ABN2NKG4</accession>
<dbReference type="InterPro" id="IPR032710">
    <property type="entry name" value="NTF2-like_dom_sf"/>
</dbReference>
<protein>
    <recommendedName>
        <fullName evidence="1">SnoaL-like domain-containing protein</fullName>
    </recommendedName>
</protein>
<proteinExistence type="predicted"/>
<dbReference type="Pfam" id="PF12680">
    <property type="entry name" value="SnoaL_2"/>
    <property type="match status" value="1"/>
</dbReference>
<dbReference type="PANTHER" id="PTHR41252:SF1">
    <property type="entry name" value="BLR2505 PROTEIN"/>
    <property type="match status" value="1"/>
</dbReference>
<feature type="domain" description="SnoaL-like" evidence="1">
    <location>
        <begin position="26"/>
        <end position="121"/>
    </location>
</feature>
<reference evidence="2 3" key="1">
    <citation type="journal article" date="2019" name="Int. J. Syst. Evol. Microbiol.">
        <title>The Global Catalogue of Microorganisms (GCM) 10K type strain sequencing project: providing services to taxonomists for standard genome sequencing and annotation.</title>
        <authorList>
            <consortium name="The Broad Institute Genomics Platform"/>
            <consortium name="The Broad Institute Genome Sequencing Center for Infectious Disease"/>
            <person name="Wu L."/>
            <person name="Ma J."/>
        </authorList>
    </citation>
    <scope>NUCLEOTIDE SEQUENCE [LARGE SCALE GENOMIC DNA]</scope>
    <source>
        <strain evidence="2 3">JCM 16009</strain>
    </source>
</reference>
<evidence type="ECO:0000259" key="1">
    <source>
        <dbReference type="Pfam" id="PF12680"/>
    </source>
</evidence>
<name>A0ABN2NKG4_9PSEU</name>
<dbReference type="PANTHER" id="PTHR41252">
    <property type="entry name" value="BLR2505 PROTEIN"/>
    <property type="match status" value="1"/>
</dbReference>
<evidence type="ECO:0000313" key="3">
    <source>
        <dbReference type="Proteomes" id="UP001500449"/>
    </source>
</evidence>
<sequence length="140" mass="16029">MASKNLENFLALMAKVKGMDPTSDASLDIMQDYVTPDMEFVQPPSFPHGGVHGGRDGWRHMAKTLNENWQLHISPDHMWDIPEEDVVVLYVNMEWTAQKTGRTVHYPTMELLRFKDGRIARAEIFPQDTHAVLETLNAHD</sequence>
<dbReference type="InterPro" id="IPR037401">
    <property type="entry name" value="SnoaL-like"/>
</dbReference>
<dbReference type="Proteomes" id="UP001500449">
    <property type="component" value="Unassembled WGS sequence"/>
</dbReference>
<dbReference type="EMBL" id="BAAAQK010000025">
    <property type="protein sequence ID" value="GAA1871987.1"/>
    <property type="molecule type" value="Genomic_DNA"/>
</dbReference>
<comment type="caution">
    <text evidence="2">The sequence shown here is derived from an EMBL/GenBank/DDBJ whole genome shotgun (WGS) entry which is preliminary data.</text>
</comment>